<keyword evidence="1" id="KW-0812">Transmembrane</keyword>
<accession>A0A4Q5LQ39</accession>
<feature type="transmembrane region" description="Helical" evidence="1">
    <location>
        <begin position="51"/>
        <end position="72"/>
    </location>
</feature>
<keyword evidence="1" id="KW-0472">Membrane</keyword>
<evidence type="ECO:0000256" key="1">
    <source>
        <dbReference type="SAM" id="Phobius"/>
    </source>
</evidence>
<sequence>MAEQNDLQKRNDTNPVKFRVSPLNFATAAFFILAGYIFINGAKITGSPYEHWSGTIAWIFILFGVVVSLLDIIFRNFFSETKKLWIVELSFITLVLIIFFLVK</sequence>
<name>A0A4Q5LQ39_9SPHI</name>
<proteinExistence type="predicted"/>
<evidence type="ECO:0000313" key="3">
    <source>
        <dbReference type="Proteomes" id="UP000293331"/>
    </source>
</evidence>
<evidence type="ECO:0000313" key="2">
    <source>
        <dbReference type="EMBL" id="RYU91558.1"/>
    </source>
</evidence>
<keyword evidence="1" id="KW-1133">Transmembrane helix</keyword>
<dbReference type="Proteomes" id="UP000293331">
    <property type="component" value="Unassembled WGS sequence"/>
</dbReference>
<feature type="transmembrane region" description="Helical" evidence="1">
    <location>
        <begin position="84"/>
        <end position="102"/>
    </location>
</feature>
<dbReference type="AlphaFoldDB" id="A0A4Q5LQ39"/>
<dbReference type="RefSeq" id="WP_129875815.1">
    <property type="nucleotide sequence ID" value="NZ_SEWG01000002.1"/>
</dbReference>
<feature type="transmembrane region" description="Helical" evidence="1">
    <location>
        <begin position="20"/>
        <end position="39"/>
    </location>
</feature>
<comment type="caution">
    <text evidence="2">The sequence shown here is derived from an EMBL/GenBank/DDBJ whole genome shotgun (WGS) entry which is preliminary data.</text>
</comment>
<dbReference type="EMBL" id="SEWG01000002">
    <property type="protein sequence ID" value="RYU91558.1"/>
    <property type="molecule type" value="Genomic_DNA"/>
</dbReference>
<keyword evidence="3" id="KW-1185">Reference proteome</keyword>
<organism evidence="2 3">
    <name type="scientific">Mucilaginibacter terrigena</name>
    <dbReference type="NCBI Taxonomy" id="2492395"/>
    <lineage>
        <taxon>Bacteria</taxon>
        <taxon>Pseudomonadati</taxon>
        <taxon>Bacteroidota</taxon>
        <taxon>Sphingobacteriia</taxon>
        <taxon>Sphingobacteriales</taxon>
        <taxon>Sphingobacteriaceae</taxon>
        <taxon>Mucilaginibacter</taxon>
    </lineage>
</organism>
<gene>
    <name evidence="2" type="ORF">EWM62_06355</name>
</gene>
<reference evidence="2 3" key="1">
    <citation type="submission" date="2019-02" db="EMBL/GenBank/DDBJ databases">
        <title>Bacterial novel species Mucilaginibacter sp. 17JY9-4 isolated from soil.</title>
        <authorList>
            <person name="Jung H.-Y."/>
        </authorList>
    </citation>
    <scope>NUCLEOTIDE SEQUENCE [LARGE SCALE GENOMIC DNA]</scope>
    <source>
        <strain evidence="2 3">17JY9-4</strain>
    </source>
</reference>
<dbReference type="OrthoDB" id="769853at2"/>
<protein>
    <submittedName>
        <fullName evidence="2">Uncharacterized protein</fullName>
    </submittedName>
</protein>